<evidence type="ECO:0000256" key="3">
    <source>
        <dbReference type="SAM" id="MobiDB-lite"/>
    </source>
</evidence>
<dbReference type="SMART" id="SM00360">
    <property type="entry name" value="RRM"/>
    <property type="match status" value="3"/>
</dbReference>
<protein>
    <submittedName>
        <fullName evidence="5">DEBR0S1_01618g1_1</fullName>
    </submittedName>
</protein>
<dbReference type="InterPro" id="IPR003954">
    <property type="entry name" value="RRM_euk-type"/>
</dbReference>
<evidence type="ECO:0000313" key="6">
    <source>
        <dbReference type="Proteomes" id="UP000478008"/>
    </source>
</evidence>
<evidence type="ECO:0000259" key="4">
    <source>
        <dbReference type="PROSITE" id="PS50102"/>
    </source>
</evidence>
<dbReference type="InterPro" id="IPR050825">
    <property type="entry name" value="RBM42_RBP45_47-like"/>
</dbReference>
<accession>A0A7D9CUJ1</accession>
<dbReference type="SUPFAM" id="SSF54928">
    <property type="entry name" value="RNA-binding domain, RBD"/>
    <property type="match status" value="2"/>
</dbReference>
<proteinExistence type="predicted"/>
<evidence type="ECO:0000313" key="5">
    <source>
        <dbReference type="EMBL" id="VUG15855.1"/>
    </source>
</evidence>
<feature type="compositionally biased region" description="Low complexity" evidence="3">
    <location>
        <begin position="81"/>
        <end position="99"/>
    </location>
</feature>
<keyword evidence="6" id="KW-1185">Reference proteome</keyword>
<dbReference type="Gene3D" id="3.30.70.330">
    <property type="match status" value="3"/>
</dbReference>
<sequence length="489" mass="51205">MSESQTDNLPAEPSVAQASQGGPVEALQGNQETQAAQAAQAAPAKMSAEAAVQAAAQVTAQAAVSGVSEGAEGAEAEAETAGENSADAEVPAEAAEAASAASAAGAANATNPASAESAENLANAANAPVNGGAAEQTQQPEINPASAAHGGRELSKTTLYVGNIDNSVSEDMLRDLFGSLGAQIQSIKILYDKNKRGFNYAFIEYEDHSKAENALQALNGTVLANYPLKITWAYRTQQSRSGENFTLFVGDLSPEIDDDSLAATFSKFPSFVQANVMWDMKTGRSRGYGFVSFQNNQDAETVLQTMNGMSLGGRSIRLNWAVRRQNQNFRGMARGNSRGMAAGMAGMGRMMGGPAGAGAPPPPPNAMAGNGMDMLAGGLPGNAVNARGPILGPQSYEMVLRQTPSWLCAVYLGNLAHYTQQSDLIPLLQNFGYIVNFKLLPEKGCAFVTYDSHERAALAIVQLNGFNVNGRPLKCGWGKANKTVRPFNN</sequence>
<dbReference type="EMBL" id="CABFWN010000001">
    <property type="protein sequence ID" value="VUG15855.1"/>
    <property type="molecule type" value="Genomic_DNA"/>
</dbReference>
<name>A0A7D9CUJ1_DEKBR</name>
<reference evidence="5 6" key="1">
    <citation type="submission" date="2019-07" db="EMBL/GenBank/DDBJ databases">
        <authorList>
            <person name="Friedrich A."/>
            <person name="Schacherer J."/>
        </authorList>
    </citation>
    <scope>NUCLEOTIDE SEQUENCE [LARGE SCALE GENOMIC DNA]</scope>
</reference>
<dbReference type="GO" id="GO:0034063">
    <property type="term" value="P:stress granule assembly"/>
    <property type="evidence" value="ECO:0007669"/>
    <property type="project" value="TreeGrafter"/>
</dbReference>
<evidence type="ECO:0000256" key="1">
    <source>
        <dbReference type="ARBA" id="ARBA00022884"/>
    </source>
</evidence>
<dbReference type="GO" id="GO:0010494">
    <property type="term" value="C:cytoplasmic stress granule"/>
    <property type="evidence" value="ECO:0007669"/>
    <property type="project" value="TreeGrafter"/>
</dbReference>
<feature type="compositionally biased region" description="Low complexity" evidence="3">
    <location>
        <begin position="34"/>
        <end position="71"/>
    </location>
</feature>
<dbReference type="PROSITE" id="PS50102">
    <property type="entry name" value="RRM"/>
    <property type="match status" value="3"/>
</dbReference>
<gene>
    <name evidence="5" type="ORF">DEBR0S1_01618G</name>
</gene>
<feature type="domain" description="RRM" evidence="4">
    <location>
        <begin position="245"/>
        <end position="323"/>
    </location>
</feature>
<dbReference type="GO" id="GO:0043488">
    <property type="term" value="P:regulation of mRNA stability"/>
    <property type="evidence" value="ECO:0007669"/>
    <property type="project" value="TreeGrafter"/>
</dbReference>
<dbReference type="InterPro" id="IPR000504">
    <property type="entry name" value="RRM_dom"/>
</dbReference>
<dbReference type="Pfam" id="PF00076">
    <property type="entry name" value="RRM_1"/>
    <property type="match status" value="3"/>
</dbReference>
<dbReference type="PANTHER" id="PTHR47640">
    <property type="entry name" value="TRNA SELENOCYSTEINE 1-ASSOCIATED PROTEIN 1-RELATED-RELATED"/>
    <property type="match status" value="1"/>
</dbReference>
<keyword evidence="1 2" id="KW-0694">RNA-binding</keyword>
<dbReference type="GO" id="GO:0000184">
    <property type="term" value="P:nuclear-transcribed mRNA catabolic process, nonsense-mediated decay"/>
    <property type="evidence" value="ECO:0007669"/>
    <property type="project" value="TreeGrafter"/>
</dbReference>
<organism evidence="5 6">
    <name type="scientific">Dekkera bruxellensis</name>
    <name type="common">Brettanomyces custersii</name>
    <dbReference type="NCBI Taxonomy" id="5007"/>
    <lineage>
        <taxon>Eukaryota</taxon>
        <taxon>Fungi</taxon>
        <taxon>Dikarya</taxon>
        <taxon>Ascomycota</taxon>
        <taxon>Saccharomycotina</taxon>
        <taxon>Pichiomycetes</taxon>
        <taxon>Pichiales</taxon>
        <taxon>Pichiaceae</taxon>
        <taxon>Brettanomyces</taxon>
    </lineage>
</organism>
<feature type="domain" description="RRM" evidence="4">
    <location>
        <begin position="408"/>
        <end position="480"/>
    </location>
</feature>
<dbReference type="Proteomes" id="UP000478008">
    <property type="component" value="Unassembled WGS sequence"/>
</dbReference>
<evidence type="ECO:0000256" key="2">
    <source>
        <dbReference type="PROSITE-ProRule" id="PRU00176"/>
    </source>
</evidence>
<dbReference type="SMART" id="SM00361">
    <property type="entry name" value="RRM_1"/>
    <property type="match status" value="3"/>
</dbReference>
<dbReference type="InterPro" id="IPR035979">
    <property type="entry name" value="RBD_domain_sf"/>
</dbReference>
<dbReference type="GO" id="GO:0003729">
    <property type="term" value="F:mRNA binding"/>
    <property type="evidence" value="ECO:0007669"/>
    <property type="project" value="InterPro"/>
</dbReference>
<feature type="domain" description="RRM" evidence="4">
    <location>
        <begin position="157"/>
        <end position="235"/>
    </location>
</feature>
<dbReference type="InterPro" id="IPR012677">
    <property type="entry name" value="Nucleotide-bd_a/b_plait_sf"/>
</dbReference>
<dbReference type="AlphaFoldDB" id="A0A7D9CUJ1"/>
<feature type="region of interest" description="Disordered" evidence="3">
    <location>
        <begin position="1"/>
        <end position="99"/>
    </location>
</feature>
<dbReference type="PANTHER" id="PTHR47640:SF5">
    <property type="entry name" value="RRM DOMAIN-CONTAINING PROTEIN"/>
    <property type="match status" value="1"/>
</dbReference>